<dbReference type="EMBL" id="WTVS01000023">
    <property type="protein sequence ID" value="NMF98203.1"/>
    <property type="molecule type" value="Genomic_DNA"/>
</dbReference>
<sequence>MTDETRKCGPNAGKRDACGRFAKGNPGKPRGTRHRATTLALGLFESGIEDIAKTVVELARGGDLAAAKLVVDKLIPPTRERPINIALPPVADAAGVAAAAAAVVQAVADGELMPSEGTALAALLEGRRRALELVELDARVRALEAKQ</sequence>
<evidence type="ECO:0000313" key="3">
    <source>
        <dbReference type="Proteomes" id="UP000634522"/>
    </source>
</evidence>
<dbReference type="RefSeq" id="WP_169140916.1">
    <property type="nucleotide sequence ID" value="NZ_WTVS01000023.1"/>
</dbReference>
<accession>A0ABX1NFW0</accession>
<reference evidence="2 3" key="1">
    <citation type="submission" date="2019-12" db="EMBL/GenBank/DDBJ databases">
        <title>Comparative genomics gives insights into the taxonomy of the Azoarcus-Aromatoleum group and reveals separate origins of nif in the plant-associated Azoarcus and non-plant-associated Aromatoleum sub-groups.</title>
        <authorList>
            <person name="Lafos M."/>
            <person name="Maluk M."/>
            <person name="Batista M."/>
            <person name="Junghare M."/>
            <person name="Carmona M."/>
            <person name="Faoro H."/>
            <person name="Cruz L.M."/>
            <person name="Battistoni F."/>
            <person name="De Souza E."/>
            <person name="Pedrosa F."/>
            <person name="Chen W.-M."/>
            <person name="Poole P.S."/>
            <person name="Dixon R.A."/>
            <person name="James E.K."/>
        </authorList>
    </citation>
    <scope>NUCLEOTIDE SEQUENCE [LARGE SCALE GENOMIC DNA]</scope>
    <source>
        <strain evidence="2 3">T</strain>
    </source>
</reference>
<evidence type="ECO:0000313" key="2">
    <source>
        <dbReference type="EMBL" id="NMF98203.1"/>
    </source>
</evidence>
<evidence type="ECO:0008006" key="4">
    <source>
        <dbReference type="Google" id="ProtNLM"/>
    </source>
</evidence>
<name>A0ABX1NFW0_9RHOO</name>
<feature type="compositionally biased region" description="Basic and acidic residues" evidence="1">
    <location>
        <begin position="1"/>
        <end position="18"/>
    </location>
</feature>
<comment type="caution">
    <text evidence="2">The sequence shown here is derived from an EMBL/GenBank/DDBJ whole genome shotgun (WGS) entry which is preliminary data.</text>
</comment>
<feature type="region of interest" description="Disordered" evidence="1">
    <location>
        <begin position="1"/>
        <end position="34"/>
    </location>
</feature>
<organism evidence="2 3">
    <name type="scientific">Aromatoleum toluolicum</name>
    <dbReference type="NCBI Taxonomy" id="90060"/>
    <lineage>
        <taxon>Bacteria</taxon>
        <taxon>Pseudomonadati</taxon>
        <taxon>Pseudomonadota</taxon>
        <taxon>Betaproteobacteria</taxon>
        <taxon>Rhodocyclales</taxon>
        <taxon>Rhodocyclaceae</taxon>
        <taxon>Aromatoleum</taxon>
    </lineage>
</organism>
<dbReference type="Proteomes" id="UP000634522">
    <property type="component" value="Unassembled WGS sequence"/>
</dbReference>
<proteinExistence type="predicted"/>
<gene>
    <name evidence="2" type="ORF">GPA27_12490</name>
</gene>
<evidence type="ECO:0000256" key="1">
    <source>
        <dbReference type="SAM" id="MobiDB-lite"/>
    </source>
</evidence>
<keyword evidence="3" id="KW-1185">Reference proteome</keyword>
<protein>
    <recommendedName>
        <fullName evidence="4">DUF5681 domain-containing protein</fullName>
    </recommendedName>
</protein>